<gene>
    <name evidence="2" type="ORF">COX00_04305</name>
</gene>
<sequence length="149" mass="17040">MCLTIMPQSSNKEIMKLIGDIHRGMRRSHAAIHCDLNDITLLQFHAIGIVYDYKRVSMGELSEEIGIAKASVTALVRRLVSSGWILREMQGDDRRMVYLRLTPHGCTSFRKLRNRKARTFESVIDGLGSKDKKQLLSILRELKNQLQNS</sequence>
<reference evidence="2 3" key="1">
    <citation type="submission" date="2017-09" db="EMBL/GenBank/DDBJ databases">
        <title>Depth-based differentiation of microbial function through sediment-hosted aquifers and enrichment of novel symbionts in the deep terrestrial subsurface.</title>
        <authorList>
            <person name="Probst A.J."/>
            <person name="Ladd B."/>
            <person name="Jarett J.K."/>
            <person name="Geller-Mcgrath D.E."/>
            <person name="Sieber C.M."/>
            <person name="Emerson J.B."/>
            <person name="Anantharaman K."/>
            <person name="Thomas B.C."/>
            <person name="Malmstrom R."/>
            <person name="Stieglmeier M."/>
            <person name="Klingl A."/>
            <person name="Woyke T."/>
            <person name="Ryan C.M."/>
            <person name="Banfield J.F."/>
        </authorList>
    </citation>
    <scope>NUCLEOTIDE SEQUENCE [LARGE SCALE GENOMIC DNA]</scope>
    <source>
        <strain evidence="2">CG22_combo_CG10-13_8_21_14_all_47_17</strain>
    </source>
</reference>
<evidence type="ECO:0000313" key="3">
    <source>
        <dbReference type="Proteomes" id="UP000231581"/>
    </source>
</evidence>
<dbReference type="Proteomes" id="UP000231581">
    <property type="component" value="Unassembled WGS sequence"/>
</dbReference>
<dbReference type="Gene3D" id="1.10.10.10">
    <property type="entry name" value="Winged helix-like DNA-binding domain superfamily/Winged helix DNA-binding domain"/>
    <property type="match status" value="1"/>
</dbReference>
<dbReference type="AlphaFoldDB" id="A0A2H0BT74"/>
<feature type="domain" description="HTH marR-type" evidence="1">
    <location>
        <begin position="11"/>
        <end position="144"/>
    </location>
</feature>
<dbReference type="PANTHER" id="PTHR33164:SF43">
    <property type="entry name" value="HTH-TYPE TRANSCRIPTIONAL REPRESSOR YETL"/>
    <property type="match status" value="1"/>
</dbReference>
<accession>A0A2H0BT74</accession>
<dbReference type="SUPFAM" id="SSF46785">
    <property type="entry name" value="Winged helix' DNA-binding domain"/>
    <property type="match status" value="1"/>
</dbReference>
<dbReference type="PANTHER" id="PTHR33164">
    <property type="entry name" value="TRANSCRIPTIONAL REGULATOR, MARR FAMILY"/>
    <property type="match status" value="1"/>
</dbReference>
<dbReference type="InterPro" id="IPR036390">
    <property type="entry name" value="WH_DNA-bd_sf"/>
</dbReference>
<dbReference type="SMART" id="SM00347">
    <property type="entry name" value="HTH_MARR"/>
    <property type="match status" value="1"/>
</dbReference>
<dbReference type="GO" id="GO:0003700">
    <property type="term" value="F:DNA-binding transcription factor activity"/>
    <property type="evidence" value="ECO:0007669"/>
    <property type="project" value="InterPro"/>
</dbReference>
<protein>
    <recommendedName>
        <fullName evidence="1">HTH marR-type domain-containing protein</fullName>
    </recommendedName>
</protein>
<dbReference type="InterPro" id="IPR039422">
    <property type="entry name" value="MarR/SlyA-like"/>
</dbReference>
<dbReference type="InterPro" id="IPR000485">
    <property type="entry name" value="AsnC-type_HTH_dom"/>
</dbReference>
<organism evidence="2 3">
    <name type="scientific">Candidatus Uhrbacteria bacterium CG22_combo_CG10-13_8_21_14_all_47_17</name>
    <dbReference type="NCBI Taxonomy" id="1975041"/>
    <lineage>
        <taxon>Bacteria</taxon>
        <taxon>Candidatus Uhriibacteriota</taxon>
    </lineage>
</organism>
<proteinExistence type="predicted"/>
<dbReference type="InterPro" id="IPR036388">
    <property type="entry name" value="WH-like_DNA-bd_sf"/>
</dbReference>
<dbReference type="GO" id="GO:0043565">
    <property type="term" value="F:sequence-specific DNA binding"/>
    <property type="evidence" value="ECO:0007669"/>
    <property type="project" value="InterPro"/>
</dbReference>
<evidence type="ECO:0000313" key="2">
    <source>
        <dbReference type="EMBL" id="PIP60250.1"/>
    </source>
</evidence>
<evidence type="ECO:0000259" key="1">
    <source>
        <dbReference type="PROSITE" id="PS50995"/>
    </source>
</evidence>
<dbReference type="PROSITE" id="PS50995">
    <property type="entry name" value="HTH_MARR_2"/>
    <property type="match status" value="1"/>
</dbReference>
<dbReference type="InterPro" id="IPR000835">
    <property type="entry name" value="HTH_MarR-typ"/>
</dbReference>
<comment type="caution">
    <text evidence="2">The sequence shown here is derived from an EMBL/GenBank/DDBJ whole genome shotgun (WGS) entry which is preliminary data.</text>
</comment>
<dbReference type="PRINTS" id="PR00598">
    <property type="entry name" value="HTHMARR"/>
</dbReference>
<dbReference type="GO" id="GO:0006950">
    <property type="term" value="P:response to stress"/>
    <property type="evidence" value="ECO:0007669"/>
    <property type="project" value="TreeGrafter"/>
</dbReference>
<dbReference type="Pfam" id="PF01047">
    <property type="entry name" value="MarR"/>
    <property type="match status" value="1"/>
</dbReference>
<dbReference type="EMBL" id="PCSZ01000076">
    <property type="protein sequence ID" value="PIP60250.1"/>
    <property type="molecule type" value="Genomic_DNA"/>
</dbReference>
<name>A0A2H0BT74_9BACT</name>
<dbReference type="PRINTS" id="PR00033">
    <property type="entry name" value="HTHASNC"/>
</dbReference>